<protein>
    <recommendedName>
        <fullName evidence="5">Aminopeptidase N</fullName>
        <ecNumber evidence="4">3.4.11.2</ecNumber>
    </recommendedName>
    <alternativeName>
        <fullName evidence="12">Alanine aminopeptidase</fullName>
    </alternativeName>
    <alternativeName>
        <fullName evidence="13">Lysyl aminopeptidase</fullName>
    </alternativeName>
</protein>
<sequence>MLHNLTRDEARRRSALLTVDSYAVSLDLSGHDLSGGVVEALETTFVSRTVVRFTATEAADIHIDLIAERVISATLNGDDLDPASYDGSRLPISVAEGDSELIVLALCRYSRSGEGLHRFIDPADQKTYLYTQFEASEARRVYACFEQPDLKATFELTVLAPESWTVIANSTGDEPRPVEGSVDGLDGVTRRHFPPTPRVSTYLTSLVAGDYAVVSDSHQTKSGELPMSILVRQSLLEHLDADRIFATTKAGFDIFEKHFGYAYPFGKYDQAFVPEYNMGAMENIGCVTLRDDLVFRSRVTEANYRSRDETILHELAHMWFGDLVTMVWWDDMWLKESFAEFSATFAIAERTGDAETAWASFTGSRKNWAYRQDQLPTTHPIAADMVDLEAVESNFDGITYAKGASVLRQLVAFVGQDAFLEGARGYFAEHAFGNTRLTDLLKALEGPSGRDLSGWSAEWLETAGVNTLRPDFEVDDSGAFTRFAVTQTAVEQYPTLRHHRIAIGLYALQGDKLVRIHRVETDIADASTDIDDLVGAQQPDLVLLNDDDLSYAKIRFDDRSMTTLIENLSRISSPLSRAVCWGAAWDMCRDAELPAKDYAELVLRNVADETDLTTVRAVLMNAALAVQSYTAPGSRPAVVARWEAGLSELVDAATAGSDHQLALAQAYARSVISDEGIATLSGWLEGRGVPEGLEVDAELRWLVIGELARCGAVDEAAIAAELERDNTATGAERAAAARAARPTAEAKAEAWALAVDGNDIPNETQRQICAAFWQPGQEELLDGYLDKYLKTAEAISTSTGIWAKKSSIFRQNVLTFLFPSIADDVAKIGRLHGWLTAGVTEAGAPLGDMVKHIAAERLDGADRANRCQRADLAQSATL</sequence>
<evidence type="ECO:0000256" key="6">
    <source>
        <dbReference type="ARBA" id="ARBA00022438"/>
    </source>
</evidence>
<keyword evidence="9" id="KW-0378">Hydrolase</keyword>
<dbReference type="GO" id="GO:0005737">
    <property type="term" value="C:cytoplasm"/>
    <property type="evidence" value="ECO:0007669"/>
    <property type="project" value="TreeGrafter"/>
</dbReference>
<dbReference type="GO" id="GO:0016020">
    <property type="term" value="C:membrane"/>
    <property type="evidence" value="ECO:0007669"/>
    <property type="project" value="TreeGrafter"/>
</dbReference>
<keyword evidence="8" id="KW-0479">Metal-binding</keyword>
<evidence type="ECO:0000259" key="17">
    <source>
        <dbReference type="Pfam" id="PF17900"/>
    </source>
</evidence>
<dbReference type="GO" id="GO:0008270">
    <property type="term" value="F:zinc ion binding"/>
    <property type="evidence" value="ECO:0007669"/>
    <property type="project" value="InterPro"/>
</dbReference>
<evidence type="ECO:0000256" key="11">
    <source>
        <dbReference type="ARBA" id="ARBA00023049"/>
    </source>
</evidence>
<dbReference type="InterPro" id="IPR024571">
    <property type="entry name" value="ERAP1-like_C_dom"/>
</dbReference>
<dbReference type="InterPro" id="IPR045357">
    <property type="entry name" value="Aminopeptidase_N-like_N"/>
</dbReference>
<dbReference type="InterPro" id="IPR014782">
    <property type="entry name" value="Peptidase_M1_dom"/>
</dbReference>
<evidence type="ECO:0000256" key="13">
    <source>
        <dbReference type="ARBA" id="ARBA00031533"/>
    </source>
</evidence>
<dbReference type="RefSeq" id="WP_188894977.1">
    <property type="nucleotide sequence ID" value="NZ_BMMZ01000004.1"/>
</dbReference>
<dbReference type="GO" id="GO:0042277">
    <property type="term" value="F:peptide binding"/>
    <property type="evidence" value="ECO:0007669"/>
    <property type="project" value="TreeGrafter"/>
</dbReference>
<dbReference type="GO" id="GO:0043171">
    <property type="term" value="P:peptide catabolic process"/>
    <property type="evidence" value="ECO:0007669"/>
    <property type="project" value="TreeGrafter"/>
</dbReference>
<comment type="cofactor">
    <cofactor evidence="2">
        <name>Zn(2+)</name>
        <dbReference type="ChEBI" id="CHEBI:29105"/>
    </cofactor>
</comment>
<dbReference type="InterPro" id="IPR050344">
    <property type="entry name" value="Peptidase_M1_aminopeptidases"/>
</dbReference>
<evidence type="ECO:0000259" key="16">
    <source>
        <dbReference type="Pfam" id="PF11838"/>
    </source>
</evidence>
<dbReference type="NCBIfam" id="TIGR02412">
    <property type="entry name" value="pepN_strep_liv"/>
    <property type="match status" value="1"/>
</dbReference>
<dbReference type="Pfam" id="PF01433">
    <property type="entry name" value="Peptidase_M1"/>
    <property type="match status" value="1"/>
</dbReference>
<dbReference type="Pfam" id="PF17900">
    <property type="entry name" value="Peptidase_M1_N"/>
    <property type="match status" value="1"/>
</dbReference>
<evidence type="ECO:0000313" key="18">
    <source>
        <dbReference type="EMBL" id="GGL60817.1"/>
    </source>
</evidence>
<dbReference type="EMBL" id="BMMZ01000004">
    <property type="protein sequence ID" value="GGL60817.1"/>
    <property type="molecule type" value="Genomic_DNA"/>
</dbReference>
<evidence type="ECO:0000256" key="12">
    <source>
        <dbReference type="ARBA" id="ARBA00029811"/>
    </source>
</evidence>
<evidence type="ECO:0000256" key="8">
    <source>
        <dbReference type="ARBA" id="ARBA00022723"/>
    </source>
</evidence>
<dbReference type="AlphaFoldDB" id="A0A917S7G4"/>
<dbReference type="Gene3D" id="2.60.40.1730">
    <property type="entry name" value="tricorn interacting facor f3 domain"/>
    <property type="match status" value="1"/>
</dbReference>
<dbReference type="InterPro" id="IPR027268">
    <property type="entry name" value="Peptidase_M4/M1_CTD_sf"/>
</dbReference>
<dbReference type="SUPFAM" id="SSF55486">
    <property type="entry name" value="Metalloproteases ('zincins'), catalytic domain"/>
    <property type="match status" value="1"/>
</dbReference>
<feature type="region of interest" description="Disordered" evidence="14">
    <location>
        <begin position="170"/>
        <end position="190"/>
    </location>
</feature>
<keyword evidence="19" id="KW-1185">Reference proteome</keyword>
<dbReference type="PANTHER" id="PTHR11533:SF174">
    <property type="entry name" value="PUROMYCIN-SENSITIVE AMINOPEPTIDASE-RELATED"/>
    <property type="match status" value="1"/>
</dbReference>
<dbReference type="FunFam" id="1.10.390.10:FF:000004">
    <property type="entry name" value="Aminopeptidase N"/>
    <property type="match status" value="1"/>
</dbReference>
<reference evidence="18" key="2">
    <citation type="submission" date="2020-09" db="EMBL/GenBank/DDBJ databases">
        <authorList>
            <person name="Sun Q."/>
            <person name="Zhou Y."/>
        </authorList>
    </citation>
    <scope>NUCLEOTIDE SEQUENCE</scope>
    <source>
        <strain evidence="18">CGMCC 4.7306</strain>
    </source>
</reference>
<keyword evidence="11" id="KW-0482">Metalloprotease</keyword>
<name>A0A917S7G4_9ACTN</name>
<proteinExistence type="inferred from homology"/>
<evidence type="ECO:0000256" key="3">
    <source>
        <dbReference type="ARBA" id="ARBA00010136"/>
    </source>
</evidence>
<evidence type="ECO:0000313" key="19">
    <source>
        <dbReference type="Proteomes" id="UP000613840"/>
    </source>
</evidence>
<evidence type="ECO:0000256" key="9">
    <source>
        <dbReference type="ARBA" id="ARBA00022801"/>
    </source>
</evidence>
<dbReference type="Gene3D" id="1.10.390.10">
    <property type="entry name" value="Neutral Protease Domain 2"/>
    <property type="match status" value="1"/>
</dbReference>
<dbReference type="Proteomes" id="UP000613840">
    <property type="component" value="Unassembled WGS sequence"/>
</dbReference>
<evidence type="ECO:0000256" key="2">
    <source>
        <dbReference type="ARBA" id="ARBA00001947"/>
    </source>
</evidence>
<organism evidence="18 19">
    <name type="scientific">Microlunatus endophyticus</name>
    <dbReference type="NCBI Taxonomy" id="1716077"/>
    <lineage>
        <taxon>Bacteria</taxon>
        <taxon>Bacillati</taxon>
        <taxon>Actinomycetota</taxon>
        <taxon>Actinomycetes</taxon>
        <taxon>Propionibacteriales</taxon>
        <taxon>Propionibacteriaceae</taxon>
        <taxon>Microlunatus</taxon>
    </lineage>
</organism>
<comment type="catalytic activity">
    <reaction evidence="1">
        <text>Release of an N-terminal amino acid, Xaa-|-Yaa- from a peptide, amide or arylamide. Xaa is preferably Ala, but may be most amino acids including Pro (slow action). When a terminal hydrophobic residue is followed by a prolyl residue, the two may be released as an intact Xaa-Pro dipeptide.</text>
        <dbReference type="EC" id="3.4.11.2"/>
    </reaction>
</comment>
<reference evidence="18" key="1">
    <citation type="journal article" date="2014" name="Int. J. Syst. Evol. Microbiol.">
        <title>Complete genome sequence of Corynebacterium casei LMG S-19264T (=DSM 44701T), isolated from a smear-ripened cheese.</title>
        <authorList>
            <consortium name="US DOE Joint Genome Institute (JGI-PGF)"/>
            <person name="Walter F."/>
            <person name="Albersmeier A."/>
            <person name="Kalinowski J."/>
            <person name="Ruckert C."/>
        </authorList>
    </citation>
    <scope>NUCLEOTIDE SEQUENCE</scope>
    <source>
        <strain evidence="18">CGMCC 4.7306</strain>
    </source>
</reference>
<dbReference type="InterPro" id="IPR042097">
    <property type="entry name" value="Aminopeptidase_N-like_N_sf"/>
</dbReference>
<evidence type="ECO:0000256" key="7">
    <source>
        <dbReference type="ARBA" id="ARBA00022670"/>
    </source>
</evidence>
<evidence type="ECO:0000256" key="10">
    <source>
        <dbReference type="ARBA" id="ARBA00022833"/>
    </source>
</evidence>
<dbReference type="GO" id="GO:0070006">
    <property type="term" value="F:metalloaminopeptidase activity"/>
    <property type="evidence" value="ECO:0007669"/>
    <property type="project" value="TreeGrafter"/>
</dbReference>
<dbReference type="EC" id="3.4.11.2" evidence="4"/>
<dbReference type="SUPFAM" id="SSF63737">
    <property type="entry name" value="Leukotriene A4 hydrolase N-terminal domain"/>
    <property type="match status" value="1"/>
</dbReference>
<keyword evidence="10" id="KW-0862">Zinc</keyword>
<feature type="domain" description="ERAP1-like C-terminal" evidence="16">
    <location>
        <begin position="541"/>
        <end position="832"/>
    </location>
</feature>
<gene>
    <name evidence="18" type="ORF">GCM10011575_19190</name>
</gene>
<dbReference type="CDD" id="cd09602">
    <property type="entry name" value="M1_APN"/>
    <property type="match status" value="1"/>
</dbReference>
<dbReference type="GO" id="GO:0006508">
    <property type="term" value="P:proteolysis"/>
    <property type="evidence" value="ECO:0007669"/>
    <property type="project" value="UniProtKB-KW"/>
</dbReference>
<evidence type="ECO:0000256" key="14">
    <source>
        <dbReference type="SAM" id="MobiDB-lite"/>
    </source>
</evidence>
<dbReference type="GO" id="GO:0005615">
    <property type="term" value="C:extracellular space"/>
    <property type="evidence" value="ECO:0007669"/>
    <property type="project" value="TreeGrafter"/>
</dbReference>
<dbReference type="InterPro" id="IPR001930">
    <property type="entry name" value="Peptidase_M1"/>
</dbReference>
<dbReference type="InterPro" id="IPR012778">
    <property type="entry name" value="Pept_M1_aminopeptidase"/>
</dbReference>
<feature type="domain" description="Aminopeptidase N-like N-terminal" evidence="17">
    <location>
        <begin position="119"/>
        <end position="203"/>
    </location>
</feature>
<dbReference type="GO" id="GO:0016285">
    <property type="term" value="F:alanyl aminopeptidase activity"/>
    <property type="evidence" value="ECO:0007669"/>
    <property type="project" value="UniProtKB-EC"/>
</dbReference>
<evidence type="ECO:0000256" key="5">
    <source>
        <dbReference type="ARBA" id="ARBA00015611"/>
    </source>
</evidence>
<feature type="domain" description="Peptidase M1 membrane alanine aminopeptidase" evidence="15">
    <location>
        <begin position="247"/>
        <end position="455"/>
    </location>
</feature>
<dbReference type="PRINTS" id="PR00756">
    <property type="entry name" value="ALADIPTASE"/>
</dbReference>
<evidence type="ECO:0000256" key="4">
    <source>
        <dbReference type="ARBA" id="ARBA00012564"/>
    </source>
</evidence>
<keyword evidence="7" id="KW-0645">Protease</keyword>
<evidence type="ECO:0000256" key="1">
    <source>
        <dbReference type="ARBA" id="ARBA00000098"/>
    </source>
</evidence>
<evidence type="ECO:0000259" key="15">
    <source>
        <dbReference type="Pfam" id="PF01433"/>
    </source>
</evidence>
<dbReference type="Pfam" id="PF11838">
    <property type="entry name" value="ERAP1_C"/>
    <property type="match status" value="1"/>
</dbReference>
<keyword evidence="6 18" id="KW-0031">Aminopeptidase</keyword>
<dbReference type="PANTHER" id="PTHR11533">
    <property type="entry name" value="PROTEASE M1 ZINC METALLOPROTEASE"/>
    <property type="match status" value="1"/>
</dbReference>
<comment type="caution">
    <text evidence="18">The sequence shown here is derived from an EMBL/GenBank/DDBJ whole genome shotgun (WGS) entry which is preliminary data.</text>
</comment>
<comment type="similarity">
    <text evidence="3">Belongs to the peptidase M1 family.</text>
</comment>
<accession>A0A917S7G4</accession>